<dbReference type="EMBL" id="BMAR01000069">
    <property type="protein sequence ID" value="GFR52698.1"/>
    <property type="molecule type" value="Genomic_DNA"/>
</dbReference>
<dbReference type="InterPro" id="IPR003788">
    <property type="entry name" value="NDUFAF7"/>
</dbReference>
<dbReference type="InterPro" id="IPR029063">
    <property type="entry name" value="SAM-dependent_MTases_sf"/>
</dbReference>
<keyword evidence="6" id="KW-0496">Mitochondrion</keyword>
<dbReference type="EC" id="2.1.1.320" evidence="3"/>
<dbReference type="Pfam" id="PF02636">
    <property type="entry name" value="Methyltransf_28"/>
    <property type="match status" value="1"/>
</dbReference>
<dbReference type="SUPFAM" id="SSF53335">
    <property type="entry name" value="S-adenosyl-L-methionine-dependent methyltransferases"/>
    <property type="match status" value="1"/>
</dbReference>
<feature type="region of interest" description="Disordered" evidence="8">
    <location>
        <begin position="566"/>
        <end position="600"/>
    </location>
</feature>
<feature type="compositionally biased region" description="Low complexity" evidence="8">
    <location>
        <begin position="395"/>
        <end position="408"/>
    </location>
</feature>
<evidence type="ECO:0000256" key="1">
    <source>
        <dbReference type="ARBA" id="ARBA00004173"/>
    </source>
</evidence>
<name>A0AAD3HTL7_9CHLO</name>
<evidence type="ECO:0000256" key="5">
    <source>
        <dbReference type="ARBA" id="ARBA00022679"/>
    </source>
</evidence>
<dbReference type="Proteomes" id="UP001054857">
    <property type="component" value="Unassembled WGS sequence"/>
</dbReference>
<keyword evidence="5" id="KW-0808">Transferase</keyword>
<evidence type="ECO:0000256" key="7">
    <source>
        <dbReference type="ARBA" id="ARBA00048612"/>
    </source>
</evidence>
<feature type="compositionally biased region" description="Low complexity" evidence="8">
    <location>
        <begin position="728"/>
        <end position="741"/>
    </location>
</feature>
<dbReference type="GO" id="GO:0035243">
    <property type="term" value="F:protein-arginine omega-N symmetric methyltransferase activity"/>
    <property type="evidence" value="ECO:0007669"/>
    <property type="project" value="UniProtKB-EC"/>
</dbReference>
<dbReference type="PANTHER" id="PTHR12049:SF5">
    <property type="entry name" value="PROTEIN ARGININE METHYLTRANSFERASE NDUFAF7 HOMOLOG, MITOCHONDRIAL"/>
    <property type="match status" value="1"/>
</dbReference>
<gene>
    <name evidence="9" type="ORF">Agub_g15325</name>
</gene>
<feature type="compositionally biased region" description="Low complexity" evidence="8">
    <location>
        <begin position="134"/>
        <end position="175"/>
    </location>
</feature>
<dbReference type="AlphaFoldDB" id="A0AAD3HTL7"/>
<proteinExistence type="inferred from homology"/>
<accession>A0AAD3HTL7</accession>
<dbReference type="Gene3D" id="3.40.50.12710">
    <property type="match status" value="1"/>
</dbReference>
<evidence type="ECO:0000256" key="2">
    <source>
        <dbReference type="ARBA" id="ARBA00005891"/>
    </source>
</evidence>
<evidence type="ECO:0000313" key="9">
    <source>
        <dbReference type="EMBL" id="GFR52698.1"/>
    </source>
</evidence>
<keyword evidence="10" id="KW-1185">Reference proteome</keyword>
<feature type="region of interest" description="Disordered" evidence="8">
    <location>
        <begin position="728"/>
        <end position="765"/>
    </location>
</feature>
<dbReference type="PANTHER" id="PTHR12049">
    <property type="entry name" value="PROTEIN ARGININE METHYLTRANSFERASE NDUFAF7, MITOCHONDRIAL"/>
    <property type="match status" value="1"/>
</dbReference>
<comment type="caution">
    <text evidence="9">The sequence shown here is derived from an EMBL/GenBank/DDBJ whole genome shotgun (WGS) entry which is preliminary data.</text>
</comment>
<feature type="region of interest" description="Disordered" evidence="8">
    <location>
        <begin position="386"/>
        <end position="418"/>
    </location>
</feature>
<sequence length="765" mass="81211">PVAGGATMNRLFIVSQHPALVRAAQQTCTNVSNNLASVSTFSSLLSGNWFSTATAAPQPATSGDDAQRQPSVANSASNAGQLLTNRLAAASAHTAADVAATPATSSSSSLPTPPSPGSLAAQPQPLDHDGGSGASAAAAPLPELQQPQPQPGSEPQLPGSLAQQSAPPQLLQVVPTPEGAPRDKLMMRDFIQNSLYHPTLGYFNAPTPPVGSVGGPINYWKIYCRDEFNILVKKKYQELETSFLTPAELFSPWYGACIARHMVEHRRHHLGMEGQPLVVVEVGGGNGTLARDILDWLRDNRPQDYRQTSYTCLEISTSLAARQYDKVVRQGGHGGHFHLRRGSGLDPATWGGEVRWEHTFVLMMEVLDNLPHDRVFRRRPSDPWQQTVVRPLPASSSSSSPSSSPSSSLESGPWEEVGEPLTDPLLARTLAAVYRPPTREQQLDERFNRVLDFILAREAQPTSRDEVLWVPTAAASFLELLHTLRPNHSLIAADFDKLPDVQLPGRNAPLVAEKIGGRNIDHPSVLVPWGRADIFFPTDFDAMCKLYRAAAEYVWGPGGIANTTTASTSTASSVSSTAPAASSTTTTSSSGTNSTTSIEGTPAAAGAEAAAAAAAAAARADAEAAAAAAAALGDVNAEHFRQGAVVKRYREMFNTATICAFNPMVDDFVNARFFFGDSKNRLPPGQRAALLQQQQQQQQAKSRLPSAPASLASGIKAHIPAAPAAKVRARLQQQQVQQQQQEPVLGGRRQRGGGGGGGGRGGGGR</sequence>
<comment type="subcellular location">
    <subcellularLocation>
        <location evidence="1">Mitochondrion</location>
    </subcellularLocation>
</comment>
<organism evidence="9 10">
    <name type="scientific">Astrephomene gubernaculifera</name>
    <dbReference type="NCBI Taxonomy" id="47775"/>
    <lineage>
        <taxon>Eukaryota</taxon>
        <taxon>Viridiplantae</taxon>
        <taxon>Chlorophyta</taxon>
        <taxon>core chlorophytes</taxon>
        <taxon>Chlorophyceae</taxon>
        <taxon>CS clade</taxon>
        <taxon>Chlamydomonadales</taxon>
        <taxon>Astrephomenaceae</taxon>
        <taxon>Astrephomene</taxon>
    </lineage>
</organism>
<keyword evidence="4" id="KW-0489">Methyltransferase</keyword>
<dbReference type="GO" id="GO:0032259">
    <property type="term" value="P:methylation"/>
    <property type="evidence" value="ECO:0007669"/>
    <property type="project" value="UniProtKB-KW"/>
</dbReference>
<evidence type="ECO:0000256" key="3">
    <source>
        <dbReference type="ARBA" id="ARBA00011935"/>
    </source>
</evidence>
<feature type="compositionally biased region" description="Gly residues" evidence="8">
    <location>
        <begin position="752"/>
        <end position="765"/>
    </location>
</feature>
<evidence type="ECO:0000313" key="10">
    <source>
        <dbReference type="Proteomes" id="UP001054857"/>
    </source>
</evidence>
<comment type="similarity">
    <text evidence="2">Belongs to the NDUFAF7 family.</text>
</comment>
<feature type="region of interest" description="Disordered" evidence="8">
    <location>
        <begin position="55"/>
        <end position="76"/>
    </location>
</feature>
<dbReference type="InterPro" id="IPR038375">
    <property type="entry name" value="NDUFAF7_sf"/>
</dbReference>
<feature type="region of interest" description="Disordered" evidence="8">
    <location>
        <begin position="99"/>
        <end position="181"/>
    </location>
</feature>
<feature type="non-terminal residue" evidence="9">
    <location>
        <position position="765"/>
    </location>
</feature>
<comment type="catalytic activity">
    <reaction evidence="7">
        <text>L-arginyl-[protein] + 2 S-adenosyl-L-methionine = N(omega),N(omega)'-dimethyl-L-arginyl-[protein] + 2 S-adenosyl-L-homocysteine + 2 H(+)</text>
        <dbReference type="Rhea" id="RHEA:48108"/>
        <dbReference type="Rhea" id="RHEA-COMP:10532"/>
        <dbReference type="Rhea" id="RHEA-COMP:11992"/>
        <dbReference type="ChEBI" id="CHEBI:15378"/>
        <dbReference type="ChEBI" id="CHEBI:29965"/>
        <dbReference type="ChEBI" id="CHEBI:57856"/>
        <dbReference type="ChEBI" id="CHEBI:59789"/>
        <dbReference type="ChEBI" id="CHEBI:88221"/>
        <dbReference type="EC" id="2.1.1.320"/>
    </reaction>
</comment>
<feature type="compositionally biased region" description="Low complexity" evidence="8">
    <location>
        <begin position="99"/>
        <end position="110"/>
    </location>
</feature>
<evidence type="ECO:0000256" key="8">
    <source>
        <dbReference type="SAM" id="MobiDB-lite"/>
    </source>
</evidence>
<evidence type="ECO:0000256" key="6">
    <source>
        <dbReference type="ARBA" id="ARBA00023128"/>
    </source>
</evidence>
<dbReference type="GO" id="GO:0005739">
    <property type="term" value="C:mitochondrion"/>
    <property type="evidence" value="ECO:0007669"/>
    <property type="project" value="UniProtKB-SubCell"/>
</dbReference>
<protein>
    <recommendedName>
        <fullName evidence="3">type II protein arginine methyltransferase</fullName>
        <ecNumber evidence="3">2.1.1.320</ecNumber>
    </recommendedName>
</protein>
<reference evidence="9 10" key="1">
    <citation type="journal article" date="2021" name="Sci. Rep.">
        <title>Genome sequencing of the multicellular alga Astrephomene provides insights into convergent evolution of germ-soma differentiation.</title>
        <authorList>
            <person name="Yamashita S."/>
            <person name="Yamamoto K."/>
            <person name="Matsuzaki R."/>
            <person name="Suzuki S."/>
            <person name="Yamaguchi H."/>
            <person name="Hirooka S."/>
            <person name="Minakuchi Y."/>
            <person name="Miyagishima S."/>
            <person name="Kawachi M."/>
            <person name="Toyoda A."/>
            <person name="Nozaki H."/>
        </authorList>
    </citation>
    <scope>NUCLEOTIDE SEQUENCE [LARGE SCALE GENOMIC DNA]</scope>
    <source>
        <strain evidence="9 10">NIES-4017</strain>
    </source>
</reference>
<evidence type="ECO:0000256" key="4">
    <source>
        <dbReference type="ARBA" id="ARBA00022603"/>
    </source>
</evidence>